<sequence>MVKTPTPQTIVEDITQRILPCDIYHKGGRATIDNTSAMRDESKYLIDFSRFTL</sequence>
<dbReference type="AlphaFoldDB" id="A0A1W1BQF7"/>
<name>A0A1W1BQF7_9ZZZZ</name>
<protein>
    <submittedName>
        <fullName evidence="1">Uncharacterized protein</fullName>
    </submittedName>
</protein>
<organism evidence="1">
    <name type="scientific">hydrothermal vent metagenome</name>
    <dbReference type="NCBI Taxonomy" id="652676"/>
    <lineage>
        <taxon>unclassified sequences</taxon>
        <taxon>metagenomes</taxon>
        <taxon>ecological metagenomes</taxon>
    </lineage>
</organism>
<accession>A0A1W1BQF7</accession>
<proteinExistence type="predicted"/>
<reference evidence="1" key="1">
    <citation type="submission" date="2016-10" db="EMBL/GenBank/DDBJ databases">
        <authorList>
            <person name="de Groot N.N."/>
        </authorList>
    </citation>
    <scope>NUCLEOTIDE SEQUENCE</scope>
</reference>
<gene>
    <name evidence="1" type="ORF">MNB_SV-12-585</name>
</gene>
<dbReference type="EMBL" id="FPHE01000065">
    <property type="protein sequence ID" value="SFV55753.1"/>
    <property type="molecule type" value="Genomic_DNA"/>
</dbReference>
<evidence type="ECO:0000313" key="1">
    <source>
        <dbReference type="EMBL" id="SFV55753.1"/>
    </source>
</evidence>